<dbReference type="RefSeq" id="XP_001888181.1">
    <property type="nucleotide sequence ID" value="XM_001888146.1"/>
</dbReference>
<dbReference type="GO" id="GO:0005524">
    <property type="term" value="F:ATP binding"/>
    <property type="evidence" value="ECO:0007669"/>
    <property type="project" value="InterPro"/>
</dbReference>
<dbReference type="InterPro" id="IPR011009">
    <property type="entry name" value="Kinase-like_dom_sf"/>
</dbReference>
<dbReference type="GeneID" id="6083817"/>
<dbReference type="Proteomes" id="UP000001194">
    <property type="component" value="Unassembled WGS sequence"/>
</dbReference>
<dbReference type="KEGG" id="lbc:LACBIDRAFT_312460"/>
<feature type="domain" description="Protein kinase" evidence="1">
    <location>
        <begin position="1"/>
        <end position="192"/>
    </location>
</feature>
<evidence type="ECO:0000313" key="2">
    <source>
        <dbReference type="EMBL" id="EDR01139.1"/>
    </source>
</evidence>
<dbReference type="OrthoDB" id="5987198at2759"/>
<proteinExistence type="predicted"/>
<evidence type="ECO:0000313" key="3">
    <source>
        <dbReference type="Proteomes" id="UP000001194"/>
    </source>
</evidence>
<dbReference type="PROSITE" id="PS50011">
    <property type="entry name" value="PROTEIN_KINASE_DOM"/>
    <property type="match status" value="1"/>
</dbReference>
<protein>
    <submittedName>
        <fullName evidence="2">Predicted protein</fullName>
    </submittedName>
</protein>
<name>B0DW81_LACBS</name>
<accession>B0DW81</accession>
<sequence>MPSVLQSWKEPKFNTIGEVVEFFHQVFEGLQYMHSNGVAHRCQVRQHPNGPNWPIFDTSPSIGDTANFGHAKKYDLSVPLEERLEHPRWGAGDKSIPEFAKDQRCDPFAVDVYCLGHMIQCQFLEGEEFTKPMKGFGFMRCLVGDMCKENPKERPMMDQVMDRFEKICVRLSDWKLRSRVARKRELWIVTFLQSFRHRHTQIKLARRETAAIPKNLPVVIPDFWIGFSRGGAHLKKNRVSVGRGRDKDATDPYLYPLSNTRVPEDNRL</sequence>
<dbReference type="AlphaFoldDB" id="B0DW81"/>
<gene>
    <name evidence="2" type="ORF">LACBIDRAFT_312460</name>
</gene>
<dbReference type="EMBL" id="DS547142">
    <property type="protein sequence ID" value="EDR01139.1"/>
    <property type="molecule type" value="Genomic_DNA"/>
</dbReference>
<dbReference type="InterPro" id="IPR000719">
    <property type="entry name" value="Prot_kinase_dom"/>
</dbReference>
<evidence type="ECO:0000259" key="1">
    <source>
        <dbReference type="PROSITE" id="PS50011"/>
    </source>
</evidence>
<organism evidence="3">
    <name type="scientific">Laccaria bicolor (strain S238N-H82 / ATCC MYA-4686)</name>
    <name type="common">Bicoloured deceiver</name>
    <name type="synonym">Laccaria laccata var. bicolor</name>
    <dbReference type="NCBI Taxonomy" id="486041"/>
    <lineage>
        <taxon>Eukaryota</taxon>
        <taxon>Fungi</taxon>
        <taxon>Dikarya</taxon>
        <taxon>Basidiomycota</taxon>
        <taxon>Agaricomycotina</taxon>
        <taxon>Agaricomycetes</taxon>
        <taxon>Agaricomycetidae</taxon>
        <taxon>Agaricales</taxon>
        <taxon>Agaricineae</taxon>
        <taxon>Hydnangiaceae</taxon>
        <taxon>Laccaria</taxon>
    </lineage>
</organism>
<dbReference type="GO" id="GO:0004672">
    <property type="term" value="F:protein kinase activity"/>
    <property type="evidence" value="ECO:0007669"/>
    <property type="project" value="InterPro"/>
</dbReference>
<keyword evidence="3" id="KW-1185">Reference proteome</keyword>
<dbReference type="InParanoid" id="B0DW81"/>
<dbReference type="HOGENOM" id="CLU_044121_3_0_1"/>
<reference evidence="2 3" key="1">
    <citation type="journal article" date="2008" name="Nature">
        <title>The genome of Laccaria bicolor provides insights into mycorrhizal symbiosis.</title>
        <authorList>
            <person name="Martin F."/>
            <person name="Aerts A."/>
            <person name="Ahren D."/>
            <person name="Brun A."/>
            <person name="Danchin E.G.J."/>
            <person name="Duchaussoy F."/>
            <person name="Gibon J."/>
            <person name="Kohler A."/>
            <person name="Lindquist E."/>
            <person name="Pereda V."/>
            <person name="Salamov A."/>
            <person name="Shapiro H.J."/>
            <person name="Wuyts J."/>
            <person name="Blaudez D."/>
            <person name="Buee M."/>
            <person name="Brokstein P."/>
            <person name="Canbaeck B."/>
            <person name="Cohen D."/>
            <person name="Courty P.E."/>
            <person name="Coutinho P.M."/>
            <person name="Delaruelle C."/>
            <person name="Detter J.C."/>
            <person name="Deveau A."/>
            <person name="DiFazio S."/>
            <person name="Duplessis S."/>
            <person name="Fraissinet-Tachet L."/>
            <person name="Lucic E."/>
            <person name="Frey-Klett P."/>
            <person name="Fourrey C."/>
            <person name="Feussner I."/>
            <person name="Gay G."/>
            <person name="Grimwood J."/>
            <person name="Hoegger P.J."/>
            <person name="Jain P."/>
            <person name="Kilaru S."/>
            <person name="Labbe J."/>
            <person name="Lin Y.C."/>
            <person name="Legue V."/>
            <person name="Le Tacon F."/>
            <person name="Marmeisse R."/>
            <person name="Melayah D."/>
            <person name="Montanini B."/>
            <person name="Muratet M."/>
            <person name="Nehls U."/>
            <person name="Niculita-Hirzel H."/>
            <person name="Oudot-Le Secq M.P."/>
            <person name="Peter M."/>
            <person name="Quesneville H."/>
            <person name="Rajashekar B."/>
            <person name="Reich M."/>
            <person name="Rouhier N."/>
            <person name="Schmutz J."/>
            <person name="Yin T."/>
            <person name="Chalot M."/>
            <person name="Henrissat B."/>
            <person name="Kuees U."/>
            <person name="Lucas S."/>
            <person name="Van de Peer Y."/>
            <person name="Podila G.K."/>
            <person name="Polle A."/>
            <person name="Pukkila P.J."/>
            <person name="Richardson P.M."/>
            <person name="Rouze P."/>
            <person name="Sanders I.R."/>
            <person name="Stajich J.E."/>
            <person name="Tunlid A."/>
            <person name="Tuskan G."/>
            <person name="Grigoriev I.V."/>
        </authorList>
    </citation>
    <scope>NUCLEOTIDE SEQUENCE [LARGE SCALE GENOMIC DNA]</scope>
    <source>
        <strain evidence="3">S238N-H82 / ATCC MYA-4686</strain>
    </source>
</reference>
<dbReference type="Gene3D" id="1.10.510.10">
    <property type="entry name" value="Transferase(Phosphotransferase) domain 1"/>
    <property type="match status" value="1"/>
</dbReference>
<dbReference type="STRING" id="486041.B0DW81"/>
<dbReference type="SUPFAM" id="SSF56112">
    <property type="entry name" value="Protein kinase-like (PK-like)"/>
    <property type="match status" value="1"/>
</dbReference>